<dbReference type="Pfam" id="PF13966">
    <property type="entry name" value="zf-RVT"/>
    <property type="match status" value="1"/>
</dbReference>
<feature type="domain" description="Reverse transcriptase zinc-binding" evidence="1">
    <location>
        <begin position="30"/>
        <end position="114"/>
    </location>
</feature>
<sequence length="116" mass="13343">MDTLSTFVSSNIEEDWLMWAGSSDGVHSSKSTKAVINRDGVENPFWKKVVWRGLAPPKVKIFLWKIMWGRVPVFVELQKRGVTSCASSLCPLCKNFPESVNHLFFPCQISWQIWMH</sequence>
<gene>
    <name evidence="2" type="ORF">HRI_002238900</name>
</gene>
<dbReference type="Proteomes" id="UP001165190">
    <property type="component" value="Unassembled WGS sequence"/>
</dbReference>
<keyword evidence="3" id="KW-1185">Reference proteome</keyword>
<accession>A0A9W7HYI2</accession>
<reference evidence="2" key="1">
    <citation type="submission" date="2023-05" db="EMBL/GenBank/DDBJ databases">
        <title>Genome and transcriptome analyses reveal genes involved in the formation of fine ridges on petal epidermal cells in Hibiscus trionum.</title>
        <authorList>
            <person name="Koshimizu S."/>
            <person name="Masuda S."/>
            <person name="Ishii T."/>
            <person name="Shirasu K."/>
            <person name="Hoshino A."/>
            <person name="Arita M."/>
        </authorList>
    </citation>
    <scope>NUCLEOTIDE SEQUENCE</scope>
    <source>
        <strain evidence="2">Hamamatsu line</strain>
    </source>
</reference>
<evidence type="ECO:0000313" key="3">
    <source>
        <dbReference type="Proteomes" id="UP001165190"/>
    </source>
</evidence>
<dbReference type="OrthoDB" id="1705419at2759"/>
<comment type="caution">
    <text evidence="2">The sequence shown here is derived from an EMBL/GenBank/DDBJ whole genome shotgun (WGS) entry which is preliminary data.</text>
</comment>
<proteinExistence type="predicted"/>
<dbReference type="EMBL" id="BSYR01000020">
    <property type="protein sequence ID" value="GMI85696.1"/>
    <property type="molecule type" value="Genomic_DNA"/>
</dbReference>
<dbReference type="InterPro" id="IPR026960">
    <property type="entry name" value="RVT-Znf"/>
</dbReference>
<protein>
    <recommendedName>
        <fullName evidence="1">Reverse transcriptase zinc-binding domain-containing protein</fullName>
    </recommendedName>
</protein>
<evidence type="ECO:0000313" key="2">
    <source>
        <dbReference type="EMBL" id="GMI85696.1"/>
    </source>
</evidence>
<dbReference type="AlphaFoldDB" id="A0A9W7HYI2"/>
<name>A0A9W7HYI2_HIBTR</name>
<organism evidence="2 3">
    <name type="scientific">Hibiscus trionum</name>
    <name type="common">Flower of an hour</name>
    <dbReference type="NCBI Taxonomy" id="183268"/>
    <lineage>
        <taxon>Eukaryota</taxon>
        <taxon>Viridiplantae</taxon>
        <taxon>Streptophyta</taxon>
        <taxon>Embryophyta</taxon>
        <taxon>Tracheophyta</taxon>
        <taxon>Spermatophyta</taxon>
        <taxon>Magnoliopsida</taxon>
        <taxon>eudicotyledons</taxon>
        <taxon>Gunneridae</taxon>
        <taxon>Pentapetalae</taxon>
        <taxon>rosids</taxon>
        <taxon>malvids</taxon>
        <taxon>Malvales</taxon>
        <taxon>Malvaceae</taxon>
        <taxon>Malvoideae</taxon>
        <taxon>Hibiscus</taxon>
    </lineage>
</organism>
<evidence type="ECO:0000259" key="1">
    <source>
        <dbReference type="Pfam" id="PF13966"/>
    </source>
</evidence>